<dbReference type="Pfam" id="PF00111">
    <property type="entry name" value="Fer2"/>
    <property type="match status" value="1"/>
</dbReference>
<evidence type="ECO:0000313" key="11">
    <source>
        <dbReference type="EMBL" id="GGH77590.1"/>
    </source>
</evidence>
<keyword evidence="2" id="KW-0285">Flavoprotein</keyword>
<dbReference type="NCBIfam" id="TIGR02160">
    <property type="entry name" value="PA_CoA_Oxy5"/>
    <property type="match status" value="1"/>
</dbReference>
<dbReference type="Pfam" id="PF00175">
    <property type="entry name" value="NAD_binding_1"/>
    <property type="match status" value="1"/>
</dbReference>
<evidence type="ECO:0000256" key="6">
    <source>
        <dbReference type="ARBA" id="ARBA00023002"/>
    </source>
</evidence>
<keyword evidence="8" id="KW-0411">Iron-sulfur</keyword>
<dbReference type="SUPFAM" id="SSF54292">
    <property type="entry name" value="2Fe-2S ferredoxin-like"/>
    <property type="match status" value="1"/>
</dbReference>
<gene>
    <name evidence="11" type="primary">paaE</name>
    <name evidence="11" type="ORF">GCM10011379_44170</name>
</gene>
<dbReference type="AlphaFoldDB" id="A0A917MY05"/>
<dbReference type="SUPFAM" id="SSF63380">
    <property type="entry name" value="Riboflavin synthase domain-like"/>
    <property type="match status" value="1"/>
</dbReference>
<evidence type="ECO:0000259" key="9">
    <source>
        <dbReference type="PROSITE" id="PS51085"/>
    </source>
</evidence>
<evidence type="ECO:0000256" key="2">
    <source>
        <dbReference type="ARBA" id="ARBA00022630"/>
    </source>
</evidence>
<dbReference type="PANTHER" id="PTHR47354">
    <property type="entry name" value="NADH OXIDOREDUCTASE HCR"/>
    <property type="match status" value="1"/>
</dbReference>
<dbReference type="InterPro" id="IPR050415">
    <property type="entry name" value="MRET"/>
</dbReference>
<dbReference type="InterPro" id="IPR036010">
    <property type="entry name" value="2Fe-2S_ferredoxin-like_sf"/>
</dbReference>
<comment type="cofactor">
    <cofactor evidence="1">
        <name>FAD</name>
        <dbReference type="ChEBI" id="CHEBI:57692"/>
    </cofactor>
</comment>
<dbReference type="PRINTS" id="PR00406">
    <property type="entry name" value="CYTB5RDTASE"/>
</dbReference>
<dbReference type="PANTHER" id="PTHR47354:SF8">
    <property type="entry name" value="1,2-PHENYLACETYL-COA EPOXIDASE, SUBUNIT E"/>
    <property type="match status" value="1"/>
</dbReference>
<dbReference type="InterPro" id="IPR017927">
    <property type="entry name" value="FAD-bd_FR_type"/>
</dbReference>
<evidence type="ECO:0000256" key="4">
    <source>
        <dbReference type="ARBA" id="ARBA00022723"/>
    </source>
</evidence>
<evidence type="ECO:0000256" key="5">
    <source>
        <dbReference type="ARBA" id="ARBA00022827"/>
    </source>
</evidence>
<dbReference type="InterPro" id="IPR001709">
    <property type="entry name" value="Flavoprot_Pyr_Nucl_cyt_Rdtase"/>
</dbReference>
<accession>A0A917MY05</accession>
<keyword evidence="6" id="KW-0560">Oxidoreductase</keyword>
<dbReference type="Gene3D" id="2.40.30.10">
    <property type="entry name" value="Translation factors"/>
    <property type="match status" value="1"/>
</dbReference>
<dbReference type="PROSITE" id="PS51384">
    <property type="entry name" value="FAD_FR"/>
    <property type="match status" value="1"/>
</dbReference>
<dbReference type="GO" id="GO:0016491">
    <property type="term" value="F:oxidoreductase activity"/>
    <property type="evidence" value="ECO:0007669"/>
    <property type="project" value="UniProtKB-KW"/>
</dbReference>
<dbReference type="InterPro" id="IPR008333">
    <property type="entry name" value="Cbr1-like_FAD-bd_dom"/>
</dbReference>
<dbReference type="PROSITE" id="PS51085">
    <property type="entry name" value="2FE2S_FER_2"/>
    <property type="match status" value="1"/>
</dbReference>
<name>A0A917MY05_9BACT</name>
<dbReference type="InterPro" id="IPR012675">
    <property type="entry name" value="Beta-grasp_dom_sf"/>
</dbReference>
<dbReference type="InterPro" id="IPR017938">
    <property type="entry name" value="Riboflavin_synthase-like_b-brl"/>
</dbReference>
<keyword evidence="12" id="KW-1185">Reference proteome</keyword>
<dbReference type="SUPFAM" id="SSF52343">
    <property type="entry name" value="Ferredoxin reductase-like, C-terminal NADP-linked domain"/>
    <property type="match status" value="1"/>
</dbReference>
<dbReference type="EMBL" id="BMIB01000004">
    <property type="protein sequence ID" value="GGH77590.1"/>
    <property type="molecule type" value="Genomic_DNA"/>
</dbReference>
<reference evidence="11" key="2">
    <citation type="submission" date="2020-09" db="EMBL/GenBank/DDBJ databases">
        <authorList>
            <person name="Sun Q."/>
            <person name="Zhou Y."/>
        </authorList>
    </citation>
    <scope>NUCLEOTIDE SEQUENCE</scope>
    <source>
        <strain evidence="11">CGMCC 1.15290</strain>
    </source>
</reference>
<evidence type="ECO:0000256" key="1">
    <source>
        <dbReference type="ARBA" id="ARBA00001974"/>
    </source>
</evidence>
<dbReference type="Pfam" id="PF00970">
    <property type="entry name" value="FAD_binding_6"/>
    <property type="match status" value="1"/>
</dbReference>
<keyword evidence="7" id="KW-0408">Iron</keyword>
<dbReference type="GO" id="GO:0050660">
    <property type="term" value="F:flavin adenine dinucleotide binding"/>
    <property type="evidence" value="ECO:0007669"/>
    <property type="project" value="TreeGrafter"/>
</dbReference>
<reference evidence="11" key="1">
    <citation type="journal article" date="2014" name="Int. J. Syst. Evol. Microbiol.">
        <title>Complete genome sequence of Corynebacterium casei LMG S-19264T (=DSM 44701T), isolated from a smear-ripened cheese.</title>
        <authorList>
            <consortium name="US DOE Joint Genome Institute (JGI-PGF)"/>
            <person name="Walter F."/>
            <person name="Albersmeier A."/>
            <person name="Kalinowski J."/>
            <person name="Ruckert C."/>
        </authorList>
    </citation>
    <scope>NUCLEOTIDE SEQUENCE</scope>
    <source>
        <strain evidence="11">CGMCC 1.15290</strain>
    </source>
</reference>
<dbReference type="Gene3D" id="3.10.20.30">
    <property type="match status" value="1"/>
</dbReference>
<keyword evidence="4" id="KW-0479">Metal-binding</keyword>
<keyword evidence="5" id="KW-0274">FAD</keyword>
<protein>
    <submittedName>
        <fullName evidence="11">Phenylacetic acid degradation protein</fullName>
    </submittedName>
</protein>
<dbReference type="GO" id="GO:0046872">
    <property type="term" value="F:metal ion binding"/>
    <property type="evidence" value="ECO:0007669"/>
    <property type="project" value="UniProtKB-KW"/>
</dbReference>
<dbReference type="PRINTS" id="PR00371">
    <property type="entry name" value="FPNCR"/>
</dbReference>
<dbReference type="Gene3D" id="3.40.50.80">
    <property type="entry name" value="Nucleotide-binding domain of ferredoxin-NADP reductase (FNR) module"/>
    <property type="match status" value="1"/>
</dbReference>
<evidence type="ECO:0000256" key="3">
    <source>
        <dbReference type="ARBA" id="ARBA00022714"/>
    </source>
</evidence>
<dbReference type="InterPro" id="IPR011884">
    <property type="entry name" value="PaaE"/>
</dbReference>
<evidence type="ECO:0000256" key="8">
    <source>
        <dbReference type="ARBA" id="ARBA00023014"/>
    </source>
</evidence>
<dbReference type="Proteomes" id="UP000627292">
    <property type="component" value="Unassembled WGS sequence"/>
</dbReference>
<evidence type="ECO:0000259" key="10">
    <source>
        <dbReference type="PROSITE" id="PS51384"/>
    </source>
</evidence>
<sequence length="358" mass="40247">MSVHFETLCIKDIRKETSDCVSIAFEIPEALQTKFQYQPGQYITLRSFINNEEIRRSYSLCSAPFEKEWRIAVKKTPGGVFSVYANSQLQAGVNLEVMPPLGNFHPQLTPTNKKRYVFIAAGSGITPVISIIKAVLHTEPGSECTLVYGNRNRHSIIFREELEALKNKYMSRFRLIHILSREITDAAINTGRIDADKCNELFTRVISTRSDEFFICGPEQMTLCVREFLQAKGVDNQRIHLELFTAGPAVKTPRNPAQEADEETPGSQVTLCVDGRTFEFTLHQHGDNILDAALHHGIDLPYSCKAGVCCTCRARLVAGEVEMEVNYALEPEETNQGFILTCQAHPKTEKVIIDFDAK</sequence>
<dbReference type="InterPro" id="IPR001433">
    <property type="entry name" value="OxRdtase_FAD/NAD-bd"/>
</dbReference>
<dbReference type="InterPro" id="IPR039261">
    <property type="entry name" value="FNR_nucleotide-bd"/>
</dbReference>
<keyword evidence="3" id="KW-0001">2Fe-2S</keyword>
<dbReference type="CDD" id="cd00207">
    <property type="entry name" value="fer2"/>
    <property type="match status" value="1"/>
</dbReference>
<feature type="domain" description="2Fe-2S ferredoxin-type" evidence="9">
    <location>
        <begin position="267"/>
        <end position="358"/>
    </location>
</feature>
<proteinExistence type="predicted"/>
<feature type="domain" description="FAD-binding FR-type" evidence="10">
    <location>
        <begin position="3"/>
        <end position="107"/>
    </location>
</feature>
<dbReference type="GO" id="GO:0010124">
    <property type="term" value="P:phenylacetate catabolic process"/>
    <property type="evidence" value="ECO:0007669"/>
    <property type="project" value="InterPro"/>
</dbReference>
<dbReference type="RefSeq" id="WP_188956448.1">
    <property type="nucleotide sequence ID" value="NZ_BMIB01000004.1"/>
</dbReference>
<dbReference type="CDD" id="cd06214">
    <property type="entry name" value="PA_degradation_oxidoreductase_like"/>
    <property type="match status" value="1"/>
</dbReference>
<dbReference type="InterPro" id="IPR001041">
    <property type="entry name" value="2Fe-2S_ferredoxin-type"/>
</dbReference>
<evidence type="ECO:0000256" key="7">
    <source>
        <dbReference type="ARBA" id="ARBA00023004"/>
    </source>
</evidence>
<organism evidence="11 12">
    <name type="scientific">Filimonas zeae</name>
    <dbReference type="NCBI Taxonomy" id="1737353"/>
    <lineage>
        <taxon>Bacteria</taxon>
        <taxon>Pseudomonadati</taxon>
        <taxon>Bacteroidota</taxon>
        <taxon>Chitinophagia</taxon>
        <taxon>Chitinophagales</taxon>
        <taxon>Chitinophagaceae</taxon>
        <taxon>Filimonas</taxon>
    </lineage>
</organism>
<dbReference type="GO" id="GO:0051537">
    <property type="term" value="F:2 iron, 2 sulfur cluster binding"/>
    <property type="evidence" value="ECO:0007669"/>
    <property type="project" value="UniProtKB-KW"/>
</dbReference>
<evidence type="ECO:0000313" key="12">
    <source>
        <dbReference type="Proteomes" id="UP000627292"/>
    </source>
</evidence>
<comment type="caution">
    <text evidence="11">The sequence shown here is derived from an EMBL/GenBank/DDBJ whole genome shotgun (WGS) entry which is preliminary data.</text>
</comment>